<keyword evidence="1" id="KW-0472">Membrane</keyword>
<keyword evidence="1" id="KW-0812">Transmembrane</keyword>
<keyword evidence="1" id="KW-1133">Transmembrane helix</keyword>
<proteinExistence type="predicted"/>
<sequence length="55" mass="6386">MFIATIMLFISGILTIAIVVGIFFAIKYFIKYNADLKRGKTQQQEELDRMKIDDL</sequence>
<organism evidence="2 3">
    <name type="scientific">Desulfitobacterium dehalogenans</name>
    <dbReference type="NCBI Taxonomy" id="36854"/>
    <lineage>
        <taxon>Bacteria</taxon>
        <taxon>Bacillati</taxon>
        <taxon>Bacillota</taxon>
        <taxon>Clostridia</taxon>
        <taxon>Eubacteriales</taxon>
        <taxon>Desulfitobacteriaceae</taxon>
        <taxon>Desulfitobacterium</taxon>
    </lineage>
</organism>
<gene>
    <name evidence="2" type="ORF">GX523_14140</name>
</gene>
<dbReference type="AlphaFoldDB" id="A0A7C7D728"/>
<comment type="caution">
    <text evidence="2">The sequence shown here is derived from an EMBL/GenBank/DDBJ whole genome shotgun (WGS) entry which is preliminary data.</text>
</comment>
<evidence type="ECO:0000313" key="2">
    <source>
        <dbReference type="EMBL" id="HHY27856.1"/>
    </source>
</evidence>
<reference evidence="2 3" key="1">
    <citation type="journal article" date="2020" name="Biotechnol. Biofuels">
        <title>New insights from the biogas microbiome by comprehensive genome-resolved metagenomics of nearly 1600 species originating from multiple anaerobic digesters.</title>
        <authorList>
            <person name="Campanaro S."/>
            <person name="Treu L."/>
            <person name="Rodriguez-R L.M."/>
            <person name="Kovalovszki A."/>
            <person name="Ziels R.M."/>
            <person name="Maus I."/>
            <person name="Zhu X."/>
            <person name="Kougias P.G."/>
            <person name="Basile A."/>
            <person name="Luo G."/>
            <person name="Schluter A."/>
            <person name="Konstantinidis K.T."/>
            <person name="Angelidaki I."/>
        </authorList>
    </citation>
    <scope>NUCLEOTIDE SEQUENCE [LARGE SCALE GENOMIC DNA]</scope>
    <source>
        <strain evidence="2">AS05jafATM_4</strain>
    </source>
</reference>
<evidence type="ECO:0000256" key="1">
    <source>
        <dbReference type="SAM" id="Phobius"/>
    </source>
</evidence>
<feature type="transmembrane region" description="Helical" evidence="1">
    <location>
        <begin position="6"/>
        <end position="30"/>
    </location>
</feature>
<dbReference type="EMBL" id="DUTF01000306">
    <property type="protein sequence ID" value="HHY27856.1"/>
    <property type="molecule type" value="Genomic_DNA"/>
</dbReference>
<name>A0A7C7D728_9FIRM</name>
<accession>A0A7C7D728</accession>
<dbReference type="Proteomes" id="UP000553059">
    <property type="component" value="Unassembled WGS sequence"/>
</dbReference>
<protein>
    <submittedName>
        <fullName evidence="2">Uncharacterized protein</fullName>
    </submittedName>
</protein>
<evidence type="ECO:0000313" key="3">
    <source>
        <dbReference type="Proteomes" id="UP000553059"/>
    </source>
</evidence>